<gene>
    <name evidence="3" type="ORF">H4Q32_030417</name>
</gene>
<accession>A0ABQ8L2B1</accession>
<evidence type="ECO:0000256" key="2">
    <source>
        <dbReference type="SAM" id="Phobius"/>
    </source>
</evidence>
<sequence length="379" mass="40935">MKVLGLRLNAKKSVLSPLQRTTYLGVVWDLTTMQARLSPARIESILTAVVRVRKGRSLTVKQFQQLLGLMAAVSNVILFGLLYMRPLQWWLRTKWFSPRENPFHTSRSRGPGAGSSSLPRNARDGCVPHRFMERSWTASLPTVCGVTAVSLGISLPGDAGCVSGSETLPPRPKRPPCAGPHRQHSGGQTPLTESSLNSWASQLGSRHPAEAWGMDASPRGGEADLESVCQGQVDLFANGTDVVEASSVRLSPIALLPGVLERVRPEGAHLIASGLSTEVVETILQSRAPSSRKLYADLSLHGVETASRTQLTAQLDRFSTWLAHSTLKVYMAAISAYHAPLGGSSVGRNPLITRFLHGALRPRPLARCSFAKCGRDAIS</sequence>
<organism evidence="3 4">
    <name type="scientific">Labeo rohita</name>
    <name type="common">Indian major carp</name>
    <name type="synonym">Cyprinus rohita</name>
    <dbReference type="NCBI Taxonomy" id="84645"/>
    <lineage>
        <taxon>Eukaryota</taxon>
        <taxon>Metazoa</taxon>
        <taxon>Chordata</taxon>
        <taxon>Craniata</taxon>
        <taxon>Vertebrata</taxon>
        <taxon>Euteleostomi</taxon>
        <taxon>Actinopterygii</taxon>
        <taxon>Neopterygii</taxon>
        <taxon>Teleostei</taxon>
        <taxon>Ostariophysi</taxon>
        <taxon>Cypriniformes</taxon>
        <taxon>Cyprinidae</taxon>
        <taxon>Labeoninae</taxon>
        <taxon>Labeonini</taxon>
        <taxon>Labeo</taxon>
    </lineage>
</organism>
<feature type="compositionally biased region" description="Polar residues" evidence="1">
    <location>
        <begin position="185"/>
        <end position="204"/>
    </location>
</feature>
<feature type="region of interest" description="Disordered" evidence="1">
    <location>
        <begin position="164"/>
        <end position="204"/>
    </location>
</feature>
<dbReference type="EMBL" id="JACTAM010002768">
    <property type="protein sequence ID" value="KAI2643122.1"/>
    <property type="molecule type" value="Genomic_DNA"/>
</dbReference>
<comment type="caution">
    <text evidence="3">The sequence shown here is derived from an EMBL/GenBank/DDBJ whole genome shotgun (WGS) entry which is preliminary data.</text>
</comment>
<dbReference type="PANTHER" id="PTHR33050:SF7">
    <property type="entry name" value="RIBONUCLEASE H"/>
    <property type="match status" value="1"/>
</dbReference>
<reference evidence="3 4" key="1">
    <citation type="submission" date="2022-01" db="EMBL/GenBank/DDBJ databases">
        <title>A high-quality chromosome-level genome assembly of rohu carp, Labeo rohita.</title>
        <authorList>
            <person name="Arick M.A. II"/>
            <person name="Hsu C.-Y."/>
            <person name="Magbanua Z."/>
            <person name="Pechanova O."/>
            <person name="Grover C."/>
            <person name="Miller E."/>
            <person name="Thrash A."/>
            <person name="Ezzel L."/>
            <person name="Alam S."/>
            <person name="Benzie J."/>
            <person name="Hamilton M."/>
            <person name="Karsi A."/>
            <person name="Lawrence M.L."/>
            <person name="Peterson D.G."/>
        </authorList>
    </citation>
    <scope>NUCLEOTIDE SEQUENCE [LARGE SCALE GENOMIC DNA]</scope>
    <source>
        <strain evidence="4">BAU-BD-2019</strain>
        <tissue evidence="3">Blood</tissue>
    </source>
</reference>
<keyword evidence="2" id="KW-1133">Transmembrane helix</keyword>
<dbReference type="Proteomes" id="UP000830375">
    <property type="component" value="Unassembled WGS sequence"/>
</dbReference>
<feature type="transmembrane region" description="Helical" evidence="2">
    <location>
        <begin position="66"/>
        <end position="84"/>
    </location>
</feature>
<dbReference type="InterPro" id="IPR052055">
    <property type="entry name" value="Hepadnavirus_pol/RT"/>
</dbReference>
<name>A0ABQ8L2B1_LABRO</name>
<feature type="compositionally biased region" description="Low complexity" evidence="1">
    <location>
        <begin position="108"/>
        <end position="120"/>
    </location>
</feature>
<dbReference type="PANTHER" id="PTHR33050">
    <property type="entry name" value="REVERSE TRANSCRIPTASE DOMAIN-CONTAINING PROTEIN"/>
    <property type="match status" value="1"/>
</dbReference>
<feature type="region of interest" description="Disordered" evidence="1">
    <location>
        <begin position="103"/>
        <end position="122"/>
    </location>
</feature>
<proteinExistence type="predicted"/>
<keyword evidence="2" id="KW-0472">Membrane</keyword>
<keyword evidence="2" id="KW-0812">Transmembrane</keyword>
<evidence type="ECO:0000313" key="3">
    <source>
        <dbReference type="EMBL" id="KAI2643122.1"/>
    </source>
</evidence>
<protein>
    <submittedName>
        <fullName evidence="3">Protein P</fullName>
    </submittedName>
</protein>
<evidence type="ECO:0000313" key="4">
    <source>
        <dbReference type="Proteomes" id="UP000830375"/>
    </source>
</evidence>
<evidence type="ECO:0000256" key="1">
    <source>
        <dbReference type="SAM" id="MobiDB-lite"/>
    </source>
</evidence>
<keyword evidence="4" id="KW-1185">Reference proteome</keyword>